<dbReference type="EMBL" id="JBHLYW010000013">
    <property type="protein sequence ID" value="MFC0079099.1"/>
    <property type="molecule type" value="Genomic_DNA"/>
</dbReference>
<proteinExistence type="predicted"/>
<feature type="chain" id="PRO_5046830302" evidence="1">
    <location>
        <begin position="22"/>
        <end position="157"/>
    </location>
</feature>
<feature type="signal peptide" evidence="1">
    <location>
        <begin position="1"/>
        <end position="21"/>
    </location>
</feature>
<protein>
    <submittedName>
        <fullName evidence="2">Nuclear transport factor 2 family protein</fullName>
    </submittedName>
</protein>
<dbReference type="InterPro" id="IPR032710">
    <property type="entry name" value="NTF2-like_dom_sf"/>
</dbReference>
<accession>A0ABV6BUI7</accession>
<keyword evidence="1" id="KW-0732">Signal</keyword>
<dbReference type="Proteomes" id="UP001589734">
    <property type="component" value="Unassembled WGS sequence"/>
</dbReference>
<organism evidence="2 3">
    <name type="scientific">Flavobacterium procerum</name>
    <dbReference type="NCBI Taxonomy" id="1455569"/>
    <lineage>
        <taxon>Bacteria</taxon>
        <taxon>Pseudomonadati</taxon>
        <taxon>Bacteroidota</taxon>
        <taxon>Flavobacteriia</taxon>
        <taxon>Flavobacteriales</taxon>
        <taxon>Flavobacteriaceae</taxon>
        <taxon>Flavobacterium</taxon>
    </lineage>
</organism>
<dbReference type="RefSeq" id="WP_379682305.1">
    <property type="nucleotide sequence ID" value="NZ_JBHLYW010000013.1"/>
</dbReference>
<gene>
    <name evidence="2" type="ORF">ACFFLS_18775</name>
</gene>
<evidence type="ECO:0000313" key="2">
    <source>
        <dbReference type="EMBL" id="MFC0079099.1"/>
    </source>
</evidence>
<dbReference type="PANTHER" id="PTHR41252:SF1">
    <property type="entry name" value="BLR2505 PROTEIN"/>
    <property type="match status" value="1"/>
</dbReference>
<evidence type="ECO:0000313" key="3">
    <source>
        <dbReference type="Proteomes" id="UP001589734"/>
    </source>
</evidence>
<name>A0ABV6BUI7_9FLAO</name>
<reference evidence="2 3" key="1">
    <citation type="submission" date="2024-09" db="EMBL/GenBank/DDBJ databases">
        <authorList>
            <person name="Sun Q."/>
            <person name="Mori K."/>
        </authorList>
    </citation>
    <scope>NUCLEOTIDE SEQUENCE [LARGE SCALE GENOMIC DNA]</scope>
    <source>
        <strain evidence="2 3">CGMCC 1.12926</strain>
    </source>
</reference>
<comment type="caution">
    <text evidence="2">The sequence shown here is derived from an EMBL/GenBank/DDBJ whole genome shotgun (WGS) entry which is preliminary data.</text>
</comment>
<keyword evidence="3" id="KW-1185">Reference proteome</keyword>
<dbReference type="Gene3D" id="3.10.450.50">
    <property type="match status" value="1"/>
</dbReference>
<evidence type="ECO:0000256" key="1">
    <source>
        <dbReference type="SAM" id="SignalP"/>
    </source>
</evidence>
<dbReference type="PANTHER" id="PTHR41252">
    <property type="entry name" value="BLR2505 PROTEIN"/>
    <property type="match status" value="1"/>
</dbReference>
<dbReference type="SUPFAM" id="SSF54427">
    <property type="entry name" value="NTF2-like"/>
    <property type="match status" value="1"/>
</dbReference>
<sequence length="157" mass="17695">MKTLKTTVWAFITLFGLSASAQTEAENKKIIKAGFERWAKGEGSFFDLLTDDMVWTINGSAPLSKTYKDKQQFLEEVINPLNERLSKKIVPSLRGLYAEKDMVIALIDGTATAKDGKPYNMSYAWFMQMEKGKIIRVEAFLDGIQFADIMKRIPAGN</sequence>